<gene>
    <name evidence="3" type="ORF">ACFQBT_05130</name>
</gene>
<dbReference type="PROSITE" id="PS51257">
    <property type="entry name" value="PROKAR_LIPOPROTEIN"/>
    <property type="match status" value="1"/>
</dbReference>
<keyword evidence="2" id="KW-0732">Signal</keyword>
<evidence type="ECO:0000313" key="4">
    <source>
        <dbReference type="Proteomes" id="UP001596356"/>
    </source>
</evidence>
<comment type="caution">
    <text evidence="3">The sequence shown here is derived from an EMBL/GenBank/DDBJ whole genome shotgun (WGS) entry which is preliminary data.</text>
</comment>
<reference evidence="4" key="1">
    <citation type="journal article" date="2019" name="Int. J. Syst. Evol. Microbiol.">
        <title>The Global Catalogue of Microorganisms (GCM) 10K type strain sequencing project: providing services to taxonomists for standard genome sequencing and annotation.</title>
        <authorList>
            <consortium name="The Broad Institute Genomics Platform"/>
            <consortium name="The Broad Institute Genome Sequencing Center for Infectious Disease"/>
            <person name="Wu L."/>
            <person name="Ma J."/>
        </authorList>
    </citation>
    <scope>NUCLEOTIDE SEQUENCE [LARGE SCALE GENOMIC DNA]</scope>
    <source>
        <strain evidence="4">NBRC 106593</strain>
    </source>
</reference>
<feature type="region of interest" description="Disordered" evidence="1">
    <location>
        <begin position="218"/>
        <end position="259"/>
    </location>
</feature>
<protein>
    <submittedName>
        <fullName evidence="3">Uncharacterized protein</fullName>
    </submittedName>
</protein>
<feature type="region of interest" description="Disordered" evidence="1">
    <location>
        <begin position="31"/>
        <end position="61"/>
    </location>
</feature>
<sequence>MRIGNSRTRWTATGATAAALAILVGACSSTSAQGPSSPAPTSSAKSSATSSPAPACSAGSAPTLNGARTAYSTATDLESTHALVGQVGQPTLSTMPSGVAGWDLAGVAVNVQVRTNGSFAVAPASFALISPAGQRCAQPATNPLGGAFAIMQADQSHPGSGEVAFLVPHGADLSGYSVMYTEQAGGKVASAQWTADAPTPSSTAAAGCDGKKSTYDAGKVTSKPFGSAQRTRSGAGSLELDPQAPVMRDLPPGDQQPRDVDGVEIKVTVKAEGSVGFVERGQFQLVDSHGMVCRYSPLGSTGETLSSDLVPAGTEKTYTVIFWLPRGSAMNSWQLLYVKDPTGRTVSAAWSGRTVPTASAPSTTTTTTAGQPTKG</sequence>
<feature type="signal peptide" evidence="2">
    <location>
        <begin position="1"/>
        <end position="32"/>
    </location>
</feature>
<dbReference type="Proteomes" id="UP001596356">
    <property type="component" value="Unassembled WGS sequence"/>
</dbReference>
<accession>A0ABW2AQ99</accession>
<feature type="region of interest" description="Disordered" evidence="1">
    <location>
        <begin position="352"/>
        <end position="375"/>
    </location>
</feature>
<keyword evidence="4" id="KW-1185">Reference proteome</keyword>
<feature type="chain" id="PRO_5047186491" evidence="2">
    <location>
        <begin position="33"/>
        <end position="375"/>
    </location>
</feature>
<evidence type="ECO:0000313" key="3">
    <source>
        <dbReference type="EMBL" id="MFC6713261.1"/>
    </source>
</evidence>
<dbReference type="RefSeq" id="WP_377820891.1">
    <property type="nucleotide sequence ID" value="NZ_JBHSWJ010000002.1"/>
</dbReference>
<feature type="compositionally biased region" description="Low complexity" evidence="1">
    <location>
        <begin position="356"/>
        <end position="369"/>
    </location>
</feature>
<dbReference type="EMBL" id="JBHSWJ010000002">
    <property type="protein sequence ID" value="MFC6713261.1"/>
    <property type="molecule type" value="Genomic_DNA"/>
</dbReference>
<name>A0ABW2AQ99_9MICO</name>
<proteinExistence type="predicted"/>
<evidence type="ECO:0000256" key="1">
    <source>
        <dbReference type="SAM" id="MobiDB-lite"/>
    </source>
</evidence>
<organism evidence="3 4">
    <name type="scientific">Branchiibius cervicis</name>
    <dbReference type="NCBI Taxonomy" id="908252"/>
    <lineage>
        <taxon>Bacteria</taxon>
        <taxon>Bacillati</taxon>
        <taxon>Actinomycetota</taxon>
        <taxon>Actinomycetes</taxon>
        <taxon>Micrococcales</taxon>
        <taxon>Dermacoccaceae</taxon>
        <taxon>Branchiibius</taxon>
    </lineage>
</organism>
<evidence type="ECO:0000256" key="2">
    <source>
        <dbReference type="SAM" id="SignalP"/>
    </source>
</evidence>